<gene>
    <name evidence="1" type="ORF">Tco025E_03654</name>
</gene>
<reference evidence="1 2" key="1">
    <citation type="journal article" date="2018" name="BMC Genomics">
        <title>Genomic comparison of Trypanosoma conorhini and Trypanosoma rangeli to Trypanosoma cruzi strains of high and low virulence.</title>
        <authorList>
            <person name="Bradwell K.R."/>
            <person name="Koparde V.N."/>
            <person name="Matveyev A.V."/>
            <person name="Serrano M.G."/>
            <person name="Alves J.M."/>
            <person name="Parikh H."/>
            <person name="Huang B."/>
            <person name="Lee V."/>
            <person name="Espinosa-Alvarez O."/>
            <person name="Ortiz P.A."/>
            <person name="Costa-Martins A.G."/>
            <person name="Teixeira M.M."/>
            <person name="Buck G.A."/>
        </authorList>
    </citation>
    <scope>NUCLEOTIDE SEQUENCE [LARGE SCALE GENOMIC DNA]</scope>
    <source>
        <strain evidence="1 2">025E</strain>
    </source>
</reference>
<dbReference type="EMBL" id="MKKU01000172">
    <property type="protein sequence ID" value="RNF20746.1"/>
    <property type="molecule type" value="Genomic_DNA"/>
</dbReference>
<dbReference type="RefSeq" id="XP_029229303.1">
    <property type="nucleotide sequence ID" value="XM_029370572.1"/>
</dbReference>
<evidence type="ECO:0000313" key="1">
    <source>
        <dbReference type="EMBL" id="RNF20746.1"/>
    </source>
</evidence>
<evidence type="ECO:0000313" key="2">
    <source>
        <dbReference type="Proteomes" id="UP000284403"/>
    </source>
</evidence>
<accession>A0A3R7PJ39</accession>
<name>A0A3R7PJ39_9TRYP</name>
<dbReference type="GeneID" id="40317265"/>
<proteinExistence type="predicted"/>
<protein>
    <submittedName>
        <fullName evidence="1">Uncharacterized protein</fullName>
    </submittedName>
</protein>
<keyword evidence="2" id="KW-1185">Reference proteome</keyword>
<organism evidence="1 2">
    <name type="scientific">Trypanosoma conorhini</name>
    <dbReference type="NCBI Taxonomy" id="83891"/>
    <lineage>
        <taxon>Eukaryota</taxon>
        <taxon>Discoba</taxon>
        <taxon>Euglenozoa</taxon>
        <taxon>Kinetoplastea</taxon>
        <taxon>Metakinetoplastina</taxon>
        <taxon>Trypanosomatida</taxon>
        <taxon>Trypanosomatidae</taxon>
        <taxon>Trypanosoma</taxon>
    </lineage>
</organism>
<dbReference type="OrthoDB" id="273253at2759"/>
<comment type="caution">
    <text evidence="1">The sequence shown here is derived from an EMBL/GenBank/DDBJ whole genome shotgun (WGS) entry which is preliminary data.</text>
</comment>
<sequence length="637" mass="70429">MGLRNADVHARILRALSDRGLRVVVQEAVVSSVGARLSLTPCFTSLPFKLNEAVHALLFLTQSMIRSDAEFEVAFQRSEAASKRLAAEFPGDAEEFLRSEDVTAALSYITDLKRFRALWALLFVVNYPRSSPQFVPPHIFAVRWSEVLREDTPLGWLRAVQEQAKRTLAAIQAGNTSPFTYLLFVLQHALSMRTVLLECVAEMMLNSAVRFDVMAVVRNMHKASEALREMGELQGIWEQEGLLSDALRESCLSYQFSDLNLSHSFWDHCGLGQIPSHTERHAKSFLLCPFSWILQHLVWCLYGRLTLLFQSCFVATPLGSLSRHAQKEAGAAGVASHGGLQPVVGRRLSHADSSFGRRQEERADLTGNSAATEVVSVLRRRAVTSASSVSVDPAAAGPQSRSRVVSLARGESAARFAEDAPPQASHSEFPLPFDLNYAGAEGSESGFLDTLGSHTLAEALWEITHERPRATLFLITDCTQRPGARAWQRNRCTVTTCADDVAGRQGMEHWVLNFVCPSSRLSENAMKRAQQESMLLRTVVFQVAGSTQRRARFTNDVSVFYVVRSDSDMDGGRLYFVLLLQHDASTSHLHGGMADTGAKEVTAEESRWAFRSLEEVCAAWSMPQLCNLAVRLAVALS</sequence>
<dbReference type="Proteomes" id="UP000284403">
    <property type="component" value="Unassembled WGS sequence"/>
</dbReference>
<dbReference type="AlphaFoldDB" id="A0A3R7PJ39"/>